<evidence type="ECO:0000313" key="5">
    <source>
        <dbReference type="Proteomes" id="UP000503820"/>
    </source>
</evidence>
<dbReference type="EC" id="3.1.4.-" evidence="2"/>
<proteinExistence type="inferred from homology"/>
<dbReference type="Proteomes" id="UP000503820">
    <property type="component" value="Unassembled WGS sequence"/>
</dbReference>
<dbReference type="AlphaFoldDB" id="A0A7J0BUE0"/>
<keyword evidence="2" id="KW-0479">Metal-binding</keyword>
<dbReference type="GO" id="GO:0016787">
    <property type="term" value="F:hydrolase activity"/>
    <property type="evidence" value="ECO:0007669"/>
    <property type="project" value="UniProtKB-UniRule"/>
</dbReference>
<dbReference type="GO" id="GO:0046872">
    <property type="term" value="F:metal ion binding"/>
    <property type="evidence" value="ECO:0007669"/>
    <property type="project" value="UniProtKB-KW"/>
</dbReference>
<comment type="cofactor">
    <cofactor evidence="2">
        <name>a divalent metal cation</name>
        <dbReference type="ChEBI" id="CHEBI:60240"/>
    </cofactor>
</comment>
<dbReference type="NCBIfam" id="TIGR00040">
    <property type="entry name" value="yfcE"/>
    <property type="match status" value="1"/>
</dbReference>
<comment type="caution">
    <text evidence="4">The sequence shown here is derived from an EMBL/GenBank/DDBJ whole genome shotgun (WGS) entry which is preliminary data.</text>
</comment>
<dbReference type="Gene3D" id="3.60.21.10">
    <property type="match status" value="1"/>
</dbReference>
<dbReference type="NCBIfam" id="NF006988">
    <property type="entry name" value="PRK09453.1"/>
    <property type="match status" value="1"/>
</dbReference>
<dbReference type="InterPro" id="IPR029052">
    <property type="entry name" value="Metallo-depent_PP-like"/>
</dbReference>
<dbReference type="RefSeq" id="WP_174409437.1">
    <property type="nucleotide sequence ID" value="NZ_BLVP01000007.1"/>
</dbReference>
<protein>
    <recommendedName>
        <fullName evidence="2">Phosphoesterase</fullName>
        <ecNumber evidence="2">3.1.4.-</ecNumber>
    </recommendedName>
</protein>
<feature type="domain" description="Calcineurin-like phosphoesterase" evidence="3">
    <location>
        <begin position="1"/>
        <end position="160"/>
    </location>
</feature>
<comment type="similarity">
    <text evidence="1 2">Belongs to the metallophosphoesterase superfamily. YfcE family.</text>
</comment>
<evidence type="ECO:0000259" key="3">
    <source>
        <dbReference type="Pfam" id="PF12850"/>
    </source>
</evidence>
<dbReference type="CDD" id="cd00841">
    <property type="entry name" value="MPP_YfcE"/>
    <property type="match status" value="1"/>
</dbReference>
<accession>A0A7J0BUE0</accession>
<dbReference type="PANTHER" id="PTHR11124">
    <property type="entry name" value="VACUOLAR SORTING PROTEIN VPS29"/>
    <property type="match status" value="1"/>
</dbReference>
<evidence type="ECO:0000256" key="1">
    <source>
        <dbReference type="ARBA" id="ARBA00008950"/>
    </source>
</evidence>
<dbReference type="InterPro" id="IPR041802">
    <property type="entry name" value="MPP_YfcE"/>
</dbReference>
<organism evidence="4 5">
    <name type="scientific">Desulfovibrio psychrotolerans</name>
    <dbReference type="NCBI Taxonomy" id="415242"/>
    <lineage>
        <taxon>Bacteria</taxon>
        <taxon>Pseudomonadati</taxon>
        <taxon>Thermodesulfobacteriota</taxon>
        <taxon>Desulfovibrionia</taxon>
        <taxon>Desulfovibrionales</taxon>
        <taxon>Desulfovibrionaceae</taxon>
        <taxon>Desulfovibrio</taxon>
    </lineage>
</organism>
<sequence>MKILFISDIHGALPRARTVFASAGADTADAVVVLGDVLYHGPRNPLPEGYDPRATAAFMNLWKHRIIAVRGNCDSEVDQTLLEFPARSDFSWLFVDGHRLFLTHGHLWHEDNMPPLNGGDVLVYGHTHVPQARERGGVGIWNPGSCSLPKEGNEPSYGLYEDGVFRVLTLDGEVVLERGLPKAGTA</sequence>
<evidence type="ECO:0000313" key="4">
    <source>
        <dbReference type="EMBL" id="GFM36781.1"/>
    </source>
</evidence>
<name>A0A7J0BUE0_9BACT</name>
<dbReference type="Pfam" id="PF12850">
    <property type="entry name" value="Metallophos_2"/>
    <property type="match status" value="1"/>
</dbReference>
<gene>
    <name evidence="4" type="ORF">DSM19430T_14650</name>
</gene>
<dbReference type="EMBL" id="BLVP01000007">
    <property type="protein sequence ID" value="GFM36781.1"/>
    <property type="molecule type" value="Genomic_DNA"/>
</dbReference>
<evidence type="ECO:0000256" key="2">
    <source>
        <dbReference type="RuleBase" id="RU362039"/>
    </source>
</evidence>
<reference evidence="4 5" key="1">
    <citation type="submission" date="2020-05" db="EMBL/GenBank/DDBJ databases">
        <title>Draft genome sequence of Desulfovibrio psychrotolerans JS1T.</title>
        <authorList>
            <person name="Ueno A."/>
            <person name="Tamazawa S."/>
            <person name="Tamamura S."/>
            <person name="Murakami T."/>
            <person name="Kiyama T."/>
            <person name="Inomata H."/>
            <person name="Amano Y."/>
            <person name="Miyakawa K."/>
            <person name="Tamaki H."/>
            <person name="Naganuma T."/>
            <person name="Kaneko K."/>
        </authorList>
    </citation>
    <scope>NUCLEOTIDE SEQUENCE [LARGE SCALE GENOMIC DNA]</scope>
    <source>
        <strain evidence="4 5">JS1</strain>
    </source>
</reference>
<keyword evidence="5" id="KW-1185">Reference proteome</keyword>
<dbReference type="InterPro" id="IPR024654">
    <property type="entry name" value="Calcineurin-like_PHP_lpxH"/>
</dbReference>
<dbReference type="InterPro" id="IPR000979">
    <property type="entry name" value="Phosphodiesterase_MJ0936/Vps29"/>
</dbReference>
<dbReference type="SUPFAM" id="SSF56300">
    <property type="entry name" value="Metallo-dependent phosphatases"/>
    <property type="match status" value="1"/>
</dbReference>